<dbReference type="RefSeq" id="WP_032698699.1">
    <property type="nucleotide sequence ID" value="NZ_BIIS01000008.1"/>
</dbReference>
<dbReference type="InterPro" id="IPR007813">
    <property type="entry name" value="PilN"/>
</dbReference>
<dbReference type="Pfam" id="PF05137">
    <property type="entry name" value="PilN"/>
    <property type="match status" value="1"/>
</dbReference>
<dbReference type="EMBL" id="DACSEA010000014">
    <property type="protein sequence ID" value="HAT1607185.1"/>
    <property type="molecule type" value="Genomic_DNA"/>
</dbReference>
<dbReference type="KEGG" id="rpln:B1209_01830"/>
<dbReference type="PANTHER" id="PTHR40278">
    <property type="entry name" value="DNA UTILIZATION PROTEIN HOFN"/>
    <property type="match status" value="1"/>
</dbReference>
<dbReference type="Proteomes" id="UP000078124">
    <property type="component" value="Unassembled WGS sequence"/>
</dbReference>
<evidence type="ECO:0000313" key="6">
    <source>
        <dbReference type="Proteomes" id="UP000078124"/>
    </source>
</evidence>
<dbReference type="EMBL" id="FLAC01000024">
    <property type="protein sequence ID" value="SAQ07811.1"/>
    <property type="molecule type" value="Genomic_DNA"/>
</dbReference>
<evidence type="ECO:0000313" key="4">
    <source>
        <dbReference type="EMBL" id="SAQ07811.1"/>
    </source>
</evidence>
<proteinExistence type="predicted"/>
<dbReference type="Proteomes" id="UP000288843">
    <property type="component" value="Unassembled WGS sequence"/>
</dbReference>
<evidence type="ECO:0000256" key="1">
    <source>
        <dbReference type="SAM" id="Phobius"/>
    </source>
</evidence>
<evidence type="ECO:0000313" key="8">
    <source>
        <dbReference type="Proteomes" id="UP000345637"/>
    </source>
</evidence>
<dbReference type="InterPro" id="IPR052534">
    <property type="entry name" value="Extracell_DNA_Util/SecSys_Comp"/>
</dbReference>
<reference evidence="2" key="1">
    <citation type="journal article" date="2018" name="Genome Biol.">
        <title>SKESA: strategic k-mer extension for scrupulous assemblies.</title>
        <authorList>
            <person name="Souvorov A."/>
            <person name="Agarwala R."/>
            <person name="Lipman D.J."/>
        </authorList>
    </citation>
    <scope>NUCLEOTIDE SEQUENCE</scope>
    <source>
        <strain evidence="2">MISC063</strain>
    </source>
</reference>
<dbReference type="Proteomes" id="UP000345637">
    <property type="component" value="Unassembled WGS sequence"/>
</dbReference>
<accession>A0A2X2ECB9</accession>
<keyword evidence="1" id="KW-1133">Transmembrane helix</keyword>
<dbReference type="AlphaFoldDB" id="A0A2X2ECB9"/>
<dbReference type="EMBL" id="QKOX01000018">
    <property type="protein sequence ID" value="RWT21143.1"/>
    <property type="molecule type" value="Genomic_DNA"/>
</dbReference>
<protein>
    <submittedName>
        <fullName evidence="5">Fimbrial assembly protein (PilN)</fullName>
    </submittedName>
    <submittedName>
        <fullName evidence="3">Pilus assembly protein PilN</fullName>
    </submittedName>
    <submittedName>
        <fullName evidence="4">Type IV pilus biogenesis protein PilN</fullName>
    </submittedName>
</protein>
<dbReference type="Proteomes" id="UP000864422">
    <property type="component" value="Unassembled WGS sequence"/>
</dbReference>
<name>A0A2X2ECB9_RAOPL</name>
<sequence>MTTAVNFLPWREARRRQQLRVALLYAVGFLLLLLTMAQVNRAERHAVEALAAVRTAAENQLWSALRQRESMMLERQQQAQRLRLRQQRRALTEAWRPRLQAIAAQLPEQAWLTRLEYQRDTLMLSGLALNLNAVAGLEKALGAVAGFKPAKAGETRRGESGRWQFRFSLSGEHADAGTH</sequence>
<organism evidence="3 7">
    <name type="scientific">Raoultella planticola</name>
    <name type="common">Klebsiella planticola</name>
    <dbReference type="NCBI Taxonomy" id="575"/>
    <lineage>
        <taxon>Bacteria</taxon>
        <taxon>Pseudomonadati</taxon>
        <taxon>Pseudomonadota</taxon>
        <taxon>Gammaproteobacteria</taxon>
        <taxon>Enterobacterales</taxon>
        <taxon>Enterobacteriaceae</taxon>
        <taxon>Klebsiella/Raoultella group</taxon>
        <taxon>Raoultella</taxon>
    </lineage>
</organism>
<reference evidence="2" key="4">
    <citation type="submission" date="2020-11" db="EMBL/GenBank/DDBJ databases">
        <authorList>
            <consortium name="NCBI Pathogen Detection Project"/>
        </authorList>
    </citation>
    <scope>NUCLEOTIDE SEQUENCE</scope>
    <source>
        <strain evidence="2">MISC063</strain>
    </source>
</reference>
<gene>
    <name evidence="3" type="ORF">DN603_17630</name>
    <name evidence="2" type="ORF">I8Y23_003525</name>
    <name evidence="5" type="ORF">NCTC12998_06098</name>
    <name evidence="4" type="ORF">SAMEA2273876_04732</name>
</gene>
<keyword evidence="1" id="KW-0812">Transmembrane</keyword>
<feature type="transmembrane region" description="Helical" evidence="1">
    <location>
        <begin position="21"/>
        <end position="39"/>
    </location>
</feature>
<evidence type="ECO:0000313" key="7">
    <source>
        <dbReference type="Proteomes" id="UP000288843"/>
    </source>
</evidence>
<reference evidence="5 8" key="3">
    <citation type="submission" date="2019-03" db="EMBL/GenBank/DDBJ databases">
        <authorList>
            <consortium name="Pathogen Informatics"/>
        </authorList>
    </citation>
    <scope>NUCLEOTIDE SEQUENCE [LARGE SCALE GENOMIC DNA]</scope>
    <source>
        <strain evidence="4 6">2880STDY5682802</strain>
        <strain evidence="5 8">NCTC12998</strain>
    </source>
</reference>
<reference evidence="3 7" key="2">
    <citation type="submission" date="2018-06" db="EMBL/GenBank/DDBJ databases">
        <title>Carbapenemase-producing Enterobacteriaceae present in wastewater treatment plant effluent and nearby surface waters in the US.</title>
        <authorList>
            <person name="Mathys D.A."/>
            <person name="Mollenkopf D.F."/>
            <person name="Feicht S.M."/>
            <person name="Adams R.J."/>
            <person name="Albers A.L."/>
            <person name="Stuever D.M."/>
            <person name="Daniels J.B."/>
            <person name="Wittum T.E."/>
        </authorList>
    </citation>
    <scope>NUCLEOTIDE SEQUENCE [LARGE SCALE GENOMIC DNA]</scope>
    <source>
        <strain evidence="3 7">GEO_47_Down_B</strain>
    </source>
</reference>
<keyword evidence="1" id="KW-0472">Membrane</keyword>
<evidence type="ECO:0000313" key="3">
    <source>
        <dbReference type="EMBL" id="RWT21143.1"/>
    </source>
</evidence>
<dbReference type="EMBL" id="CAADJE010000028">
    <property type="protein sequence ID" value="VFS85593.1"/>
    <property type="molecule type" value="Genomic_DNA"/>
</dbReference>
<evidence type="ECO:0000313" key="5">
    <source>
        <dbReference type="EMBL" id="VFS85593.1"/>
    </source>
</evidence>
<evidence type="ECO:0000313" key="2">
    <source>
        <dbReference type="EMBL" id="HAT1607185.1"/>
    </source>
</evidence>
<dbReference type="PANTHER" id="PTHR40278:SF1">
    <property type="entry name" value="DNA UTILIZATION PROTEIN HOFN"/>
    <property type="match status" value="1"/>
</dbReference>